<feature type="transmembrane region" description="Helical" evidence="7">
    <location>
        <begin position="248"/>
        <end position="273"/>
    </location>
</feature>
<organism evidence="9 10">
    <name type="scientific">Hevea brasiliensis</name>
    <name type="common">Para rubber tree</name>
    <name type="synonym">Siphonia brasiliensis</name>
    <dbReference type="NCBI Taxonomy" id="3981"/>
    <lineage>
        <taxon>Eukaryota</taxon>
        <taxon>Viridiplantae</taxon>
        <taxon>Streptophyta</taxon>
        <taxon>Embryophyta</taxon>
        <taxon>Tracheophyta</taxon>
        <taxon>Spermatophyta</taxon>
        <taxon>Magnoliopsida</taxon>
        <taxon>eudicotyledons</taxon>
        <taxon>Gunneridae</taxon>
        <taxon>Pentapetalae</taxon>
        <taxon>rosids</taxon>
        <taxon>fabids</taxon>
        <taxon>Malpighiales</taxon>
        <taxon>Euphorbiaceae</taxon>
        <taxon>Crotonoideae</taxon>
        <taxon>Micrandreae</taxon>
        <taxon>Hevea</taxon>
    </lineage>
</organism>
<keyword evidence="5 7" id="KW-1133">Transmembrane helix</keyword>
<feature type="transmembrane region" description="Helical" evidence="7">
    <location>
        <begin position="194"/>
        <end position="219"/>
    </location>
</feature>
<evidence type="ECO:0000256" key="6">
    <source>
        <dbReference type="ARBA" id="ARBA00023136"/>
    </source>
</evidence>
<dbReference type="PANTHER" id="PTHR22950:SF515">
    <property type="entry name" value="AMINO ACID TRANSPORTER AVT6E"/>
    <property type="match status" value="1"/>
</dbReference>
<evidence type="ECO:0000256" key="5">
    <source>
        <dbReference type="ARBA" id="ARBA00022989"/>
    </source>
</evidence>
<evidence type="ECO:0000256" key="2">
    <source>
        <dbReference type="ARBA" id="ARBA00022448"/>
    </source>
</evidence>
<feature type="transmembrane region" description="Helical" evidence="7">
    <location>
        <begin position="402"/>
        <end position="422"/>
    </location>
</feature>
<evidence type="ECO:0000256" key="4">
    <source>
        <dbReference type="ARBA" id="ARBA00022970"/>
    </source>
</evidence>
<evidence type="ECO:0000259" key="8">
    <source>
        <dbReference type="Pfam" id="PF01490"/>
    </source>
</evidence>
<feature type="transmembrane region" description="Helical" evidence="7">
    <location>
        <begin position="53"/>
        <end position="74"/>
    </location>
</feature>
<dbReference type="AlphaFoldDB" id="A0A6A6LLX5"/>
<feature type="domain" description="Amino acid transporter transmembrane" evidence="8">
    <location>
        <begin position="3"/>
        <end position="172"/>
    </location>
</feature>
<keyword evidence="6 7" id="KW-0472">Membrane</keyword>
<feature type="transmembrane region" description="Helical" evidence="7">
    <location>
        <begin position="321"/>
        <end position="341"/>
    </location>
</feature>
<feature type="domain" description="Amino acid transporter transmembrane" evidence="8">
    <location>
        <begin position="173"/>
        <end position="437"/>
    </location>
</feature>
<feature type="transmembrane region" description="Helical" evidence="7">
    <location>
        <begin position="157"/>
        <end position="188"/>
    </location>
</feature>
<protein>
    <recommendedName>
        <fullName evidence="8">Amino acid transporter transmembrane domain-containing protein</fullName>
    </recommendedName>
</protein>
<dbReference type="Pfam" id="PF01490">
    <property type="entry name" value="Aa_trans"/>
    <property type="match status" value="2"/>
</dbReference>
<evidence type="ECO:0000256" key="7">
    <source>
        <dbReference type="SAM" id="Phobius"/>
    </source>
</evidence>
<feature type="transmembrane region" description="Helical" evidence="7">
    <location>
        <begin position="486"/>
        <end position="505"/>
    </location>
</feature>
<dbReference type="GO" id="GO:0031090">
    <property type="term" value="C:organelle membrane"/>
    <property type="evidence" value="ECO:0007669"/>
    <property type="project" value="UniProtKB-ARBA"/>
</dbReference>
<keyword evidence="4" id="KW-0029">Amino-acid transport</keyword>
<keyword evidence="10" id="KW-1185">Reference proteome</keyword>
<feature type="transmembrane region" description="Helical" evidence="7">
    <location>
        <begin position="124"/>
        <end position="145"/>
    </location>
</feature>
<comment type="subcellular location">
    <subcellularLocation>
        <location evidence="1">Membrane</location>
        <topology evidence="1">Multi-pass membrane protein</topology>
    </subcellularLocation>
</comment>
<dbReference type="Proteomes" id="UP000467840">
    <property type="component" value="Chromosome 4"/>
</dbReference>
<comment type="caution">
    <text evidence="9">The sequence shown here is derived from an EMBL/GenBank/DDBJ whole genome shotgun (WGS) entry which is preliminary data.</text>
</comment>
<dbReference type="PANTHER" id="PTHR22950">
    <property type="entry name" value="AMINO ACID TRANSPORTER"/>
    <property type="match status" value="1"/>
</dbReference>
<evidence type="ECO:0000313" key="10">
    <source>
        <dbReference type="Proteomes" id="UP000467840"/>
    </source>
</evidence>
<name>A0A6A6LLX5_HEVBR</name>
<dbReference type="EMBL" id="JAAGAX010000010">
    <property type="protein sequence ID" value="KAF2301445.1"/>
    <property type="molecule type" value="Genomic_DNA"/>
</dbReference>
<feature type="transmembrane region" description="Helical" evidence="7">
    <location>
        <begin position="7"/>
        <end position="27"/>
    </location>
</feature>
<feature type="transmembrane region" description="Helical" evidence="7">
    <location>
        <begin position="458"/>
        <end position="479"/>
    </location>
</feature>
<dbReference type="GO" id="GO:0015179">
    <property type="term" value="F:L-amino acid transmembrane transporter activity"/>
    <property type="evidence" value="ECO:0007669"/>
    <property type="project" value="TreeGrafter"/>
</dbReference>
<evidence type="ECO:0000313" key="9">
    <source>
        <dbReference type="EMBL" id="KAF2301445.1"/>
    </source>
</evidence>
<feature type="transmembrane region" description="Helical" evidence="7">
    <location>
        <begin position="361"/>
        <end position="381"/>
    </location>
</feature>
<dbReference type="InterPro" id="IPR013057">
    <property type="entry name" value="AA_transpt_TM"/>
</dbReference>
<sequence>MNRVGRITTALCITVYVSTAISGYLLFGKDTETDVLANFDTDLGIPFSSVLDYIVRVGYILHLVLVFPVIHFSLRQTVDAMVFEGSAPLSESRKRSLGLTAVLLGLIYFASTMVPNIWTAFKFTGATTAMSLGFIFPSLVALRLSHRGESLNHGEKLFSWFMLIVAIIVSIVGFNLTTSIIGAGIMALPATMKVLGLVLGVVLIILMGILSEISVELLVRFSVLCKASSYGEVVQCALGKTAKVFSEICIIVNNAGVLVVYLIIIGDVMSGSLHHMGVFDQWLGHGVWDHRKLVILVVVVVFLAPLCALDKIDSLSLTSAASVALAVVFVVVCFIVAFIKLVEGKIEAPRMTPNFGSKKAILDLLVVIPIMTNAYVCHFNVQPIYNELKGRSTRKMNQVGRITTGLCITVYASTAVSGYLLFGKDTEADVLTNFDMDLVDAIVFEGSAPLSESRKRSLALTAVLLGLIYFGSTMVPNIWTAFKFTGATTAVSLGFIFPSLIALRLSHREDDIAYFNHEFLQSMGISIAKHRLEILKLARKENGADPHPMARVLILIKRTKRFLAKYIRAWYPHDESALVVVPRPAGYATRWRGAMLKRNKKLMMAKQGRLLLANGSPIVISGPRRIESFSSPVVYDPQKEGKMDGDDDGYWSNVVEEIRWDTMFQNLKPT</sequence>
<evidence type="ECO:0000256" key="1">
    <source>
        <dbReference type="ARBA" id="ARBA00004141"/>
    </source>
</evidence>
<gene>
    <name evidence="9" type="ORF">GH714_024252</name>
</gene>
<keyword evidence="3 7" id="KW-0812">Transmembrane</keyword>
<keyword evidence="2" id="KW-0813">Transport</keyword>
<proteinExistence type="predicted"/>
<reference evidence="9 10" key="1">
    <citation type="journal article" date="2020" name="Mol. Plant">
        <title>The Chromosome-Based Rubber Tree Genome Provides New Insights into Spurge Genome Evolution and Rubber Biosynthesis.</title>
        <authorList>
            <person name="Liu J."/>
            <person name="Shi C."/>
            <person name="Shi C.C."/>
            <person name="Li W."/>
            <person name="Zhang Q.J."/>
            <person name="Zhang Y."/>
            <person name="Li K."/>
            <person name="Lu H.F."/>
            <person name="Shi C."/>
            <person name="Zhu S.T."/>
            <person name="Xiao Z.Y."/>
            <person name="Nan H."/>
            <person name="Yue Y."/>
            <person name="Zhu X.G."/>
            <person name="Wu Y."/>
            <person name="Hong X.N."/>
            <person name="Fan G.Y."/>
            <person name="Tong Y."/>
            <person name="Zhang D."/>
            <person name="Mao C.L."/>
            <person name="Liu Y.L."/>
            <person name="Hao S.J."/>
            <person name="Liu W.Q."/>
            <person name="Lv M.Q."/>
            <person name="Zhang H.B."/>
            <person name="Liu Y."/>
            <person name="Hu-Tang G.R."/>
            <person name="Wang J.P."/>
            <person name="Wang J.H."/>
            <person name="Sun Y.H."/>
            <person name="Ni S.B."/>
            <person name="Chen W.B."/>
            <person name="Zhang X.C."/>
            <person name="Jiao Y.N."/>
            <person name="Eichler E.E."/>
            <person name="Li G.H."/>
            <person name="Liu X."/>
            <person name="Gao L.Z."/>
        </authorList>
    </citation>
    <scope>NUCLEOTIDE SEQUENCE [LARGE SCALE GENOMIC DNA]</scope>
    <source>
        <strain evidence="10">cv. GT1</strain>
        <tissue evidence="9">Leaf</tissue>
    </source>
</reference>
<feature type="transmembrane region" description="Helical" evidence="7">
    <location>
        <begin position="95"/>
        <end position="118"/>
    </location>
</feature>
<accession>A0A6A6LLX5</accession>
<evidence type="ECO:0000256" key="3">
    <source>
        <dbReference type="ARBA" id="ARBA00022692"/>
    </source>
</evidence>
<feature type="transmembrane region" description="Helical" evidence="7">
    <location>
        <begin position="293"/>
        <end position="309"/>
    </location>
</feature>